<dbReference type="STRING" id="155865.SAMN05216515_10469"/>
<comment type="cofactor">
    <cofactor evidence="1">
        <name>Co(2+)</name>
        <dbReference type="ChEBI" id="CHEBI:48828"/>
    </cofactor>
</comment>
<evidence type="ECO:0000256" key="3">
    <source>
        <dbReference type="ARBA" id="ARBA00022670"/>
    </source>
</evidence>
<dbReference type="GO" id="GO:0006508">
    <property type="term" value="P:proteolysis"/>
    <property type="evidence" value="ECO:0007669"/>
    <property type="project" value="UniProtKB-KW"/>
</dbReference>
<dbReference type="PIRSF" id="PIRSF016599">
    <property type="entry name" value="Xaa-His_dipept"/>
    <property type="match status" value="1"/>
</dbReference>
<dbReference type="SUPFAM" id="SSF53187">
    <property type="entry name" value="Zn-dependent exopeptidases"/>
    <property type="match status" value="1"/>
</dbReference>
<evidence type="ECO:0000256" key="12">
    <source>
        <dbReference type="ARBA" id="ARBA00061423"/>
    </source>
</evidence>
<evidence type="ECO:0000256" key="17">
    <source>
        <dbReference type="ARBA" id="ARBA00078074"/>
    </source>
</evidence>
<evidence type="ECO:0000256" key="2">
    <source>
        <dbReference type="ARBA" id="ARBA00001947"/>
    </source>
</evidence>
<evidence type="ECO:0000256" key="7">
    <source>
        <dbReference type="ARBA" id="ARBA00023049"/>
    </source>
</evidence>
<evidence type="ECO:0000256" key="13">
    <source>
        <dbReference type="ARBA" id="ARBA00071271"/>
    </source>
</evidence>
<evidence type="ECO:0000256" key="6">
    <source>
        <dbReference type="ARBA" id="ARBA00022833"/>
    </source>
</evidence>
<evidence type="ECO:0000256" key="15">
    <source>
        <dbReference type="ARBA" id="ARBA00076004"/>
    </source>
</evidence>
<keyword evidence="6" id="KW-0862">Zinc</keyword>
<feature type="domain" description="Peptidase M20 dimerisation" evidence="18">
    <location>
        <begin position="204"/>
        <end position="290"/>
    </location>
</feature>
<dbReference type="Pfam" id="PF07687">
    <property type="entry name" value="M20_dimer"/>
    <property type="match status" value="1"/>
</dbReference>
<keyword evidence="3" id="KW-0645">Protease</keyword>
<evidence type="ECO:0000256" key="10">
    <source>
        <dbReference type="ARBA" id="ARBA00038976"/>
    </source>
</evidence>
<accession>A0A1I7G064</accession>
<keyword evidence="4" id="KW-0479">Metal-binding</keyword>
<sequence>MSEVSMQAPQEVFRYFQEISDIPRCARHTKEISDYIVNFAKEHGLTYDQDDLNNVIIYADGTEGYEDADAVMLQGHIDMVAAKTEDSDHDFTKDPLELYVDGDLIRAKNTTLGADDGIAVAMMLAVLDGKDIPHPPLECVFTVDEEIGMLGAEGLDGSKLKTKKILNLDSEEEGILTVGCAGAVDLYAHIPTARETVSGTGYHYEVKGLLGGHSGSDIHMERAHAANLTARVLMEAGRKAAFRIVTLSGGEVTNAIMNKVVGELVVKKGEEQAFEQAMAEITETVRAEYRTADPDMVFLTEKKGVVTEEALTEESQKTVLSYLNILPLGVQQTSLDLGGMPETSVSMGILRLEGKEFYSGSMARSMVNSRRDHLADQIQLMTELVGGTLERKGEYGAWEFNPNSRLLDICTEVYEKQYGEKPVSGAVHAGVECGKWAEKLGEIDAVSLGPDMRNVHTSNEYLSVSSTARTWEYLKNVLKACR</sequence>
<dbReference type="CDD" id="cd03890">
    <property type="entry name" value="M20_pepD"/>
    <property type="match status" value="1"/>
</dbReference>
<organism evidence="19 20">
    <name type="scientific">Eubacterium pyruvativorans</name>
    <dbReference type="NCBI Taxonomy" id="155865"/>
    <lineage>
        <taxon>Bacteria</taxon>
        <taxon>Bacillati</taxon>
        <taxon>Bacillota</taxon>
        <taxon>Clostridia</taxon>
        <taxon>Eubacteriales</taxon>
        <taxon>Eubacteriaceae</taxon>
        <taxon>Eubacterium</taxon>
    </lineage>
</organism>
<dbReference type="PANTHER" id="PTHR43501">
    <property type="entry name" value="CYTOSOL NON-SPECIFIC DIPEPTIDASE"/>
    <property type="match status" value="1"/>
</dbReference>
<comment type="cofactor">
    <cofactor evidence="2">
        <name>Zn(2+)</name>
        <dbReference type="ChEBI" id="CHEBI:29105"/>
    </cofactor>
</comment>
<evidence type="ECO:0000256" key="14">
    <source>
        <dbReference type="ARBA" id="ARBA00075285"/>
    </source>
</evidence>
<evidence type="ECO:0000256" key="5">
    <source>
        <dbReference type="ARBA" id="ARBA00022801"/>
    </source>
</evidence>
<dbReference type="NCBIfam" id="TIGR01893">
    <property type="entry name" value="aa-his-dipept"/>
    <property type="match status" value="1"/>
</dbReference>
<dbReference type="FunFam" id="3.40.630.10:FF:000015">
    <property type="entry name" value="Aminoacyl-histidine dipeptidase PepD"/>
    <property type="match status" value="1"/>
</dbReference>
<evidence type="ECO:0000256" key="4">
    <source>
        <dbReference type="ARBA" id="ARBA00022723"/>
    </source>
</evidence>
<dbReference type="GO" id="GO:0005829">
    <property type="term" value="C:cytosol"/>
    <property type="evidence" value="ECO:0007669"/>
    <property type="project" value="TreeGrafter"/>
</dbReference>
<dbReference type="EC" id="3.4.13.18" evidence="10"/>
<comment type="similarity">
    <text evidence="12">Belongs to the peptidase M20C family.</text>
</comment>
<dbReference type="InterPro" id="IPR001160">
    <property type="entry name" value="Peptidase_M20C"/>
</dbReference>
<keyword evidence="5" id="KW-0378">Hydrolase</keyword>
<dbReference type="FunFam" id="3.40.630.10:FF:000018">
    <property type="entry name" value="Aminoacyl-histidine dipeptidase PepD"/>
    <property type="match status" value="1"/>
</dbReference>
<dbReference type="GO" id="GO:0046872">
    <property type="term" value="F:metal ion binding"/>
    <property type="evidence" value="ECO:0007669"/>
    <property type="project" value="UniProtKB-KW"/>
</dbReference>
<gene>
    <name evidence="19" type="ORF">SAMN05216508_10462</name>
</gene>
<dbReference type="GO" id="GO:0070573">
    <property type="term" value="F:metallodipeptidase activity"/>
    <property type="evidence" value="ECO:0007669"/>
    <property type="project" value="TreeGrafter"/>
</dbReference>
<dbReference type="InterPro" id="IPR002933">
    <property type="entry name" value="Peptidase_M20"/>
</dbReference>
<evidence type="ECO:0000256" key="16">
    <source>
        <dbReference type="ARBA" id="ARBA00077688"/>
    </source>
</evidence>
<reference evidence="19 20" key="1">
    <citation type="submission" date="2016-10" db="EMBL/GenBank/DDBJ databases">
        <authorList>
            <person name="de Groot N.N."/>
        </authorList>
    </citation>
    <scope>NUCLEOTIDE SEQUENCE [LARGE SCALE GENOMIC DNA]</scope>
    <source>
        <strain evidence="19 20">KHGC13</strain>
    </source>
</reference>
<keyword evidence="8" id="KW-0170">Cobalt</keyword>
<dbReference type="AlphaFoldDB" id="A0A1I7G064"/>
<evidence type="ECO:0000259" key="18">
    <source>
        <dbReference type="Pfam" id="PF07687"/>
    </source>
</evidence>
<dbReference type="RefSeq" id="WP_090470324.1">
    <property type="nucleotide sequence ID" value="NZ_FOWF01000004.1"/>
</dbReference>
<protein>
    <recommendedName>
        <fullName evidence="13">Cytosol non-specific dipeptidase</fullName>
        <ecNumber evidence="10">3.4.13.18</ecNumber>
    </recommendedName>
    <alternativeName>
        <fullName evidence="16">Aminoacyl-histidine dipeptidase</fullName>
    </alternativeName>
    <alternativeName>
        <fullName evidence="15">Beta-alanyl-histidine dipeptidase</fullName>
    </alternativeName>
    <alternativeName>
        <fullName evidence="14">Carnosinase</fullName>
    </alternativeName>
    <alternativeName>
        <fullName evidence="11">Peptidase D</fullName>
    </alternativeName>
    <alternativeName>
        <fullName evidence="17">Xaa-His dipeptidase</fullName>
    </alternativeName>
</protein>
<keyword evidence="20" id="KW-1185">Reference proteome</keyword>
<dbReference type="PRINTS" id="PR00934">
    <property type="entry name" value="XHISDIPTASE"/>
</dbReference>
<dbReference type="OrthoDB" id="9773892at2"/>
<dbReference type="InterPro" id="IPR011650">
    <property type="entry name" value="Peptidase_M20_dimer"/>
</dbReference>
<evidence type="ECO:0000313" key="20">
    <source>
        <dbReference type="Proteomes" id="UP000198817"/>
    </source>
</evidence>
<evidence type="ECO:0000256" key="9">
    <source>
        <dbReference type="ARBA" id="ARBA00036421"/>
    </source>
</evidence>
<dbReference type="Pfam" id="PF01546">
    <property type="entry name" value="Peptidase_M20"/>
    <property type="match status" value="1"/>
</dbReference>
<dbReference type="Gene3D" id="3.40.630.10">
    <property type="entry name" value="Zn peptidases"/>
    <property type="match status" value="2"/>
</dbReference>
<dbReference type="EMBL" id="FPBT01000004">
    <property type="protein sequence ID" value="SFU41823.1"/>
    <property type="molecule type" value="Genomic_DNA"/>
</dbReference>
<dbReference type="Proteomes" id="UP000198817">
    <property type="component" value="Unassembled WGS sequence"/>
</dbReference>
<comment type="catalytic activity">
    <reaction evidence="9">
        <text>Hydrolysis of dipeptides, preferentially hydrophobic dipeptides including prolyl amino acids.</text>
        <dbReference type="EC" id="3.4.13.18"/>
    </reaction>
</comment>
<dbReference type="PANTHER" id="PTHR43501:SF1">
    <property type="entry name" value="CYTOSOL NON-SPECIFIC DIPEPTIDASE"/>
    <property type="match status" value="1"/>
</dbReference>
<evidence type="ECO:0000256" key="8">
    <source>
        <dbReference type="ARBA" id="ARBA00023285"/>
    </source>
</evidence>
<proteinExistence type="inferred from homology"/>
<evidence type="ECO:0000313" key="19">
    <source>
        <dbReference type="EMBL" id="SFU41823.1"/>
    </source>
</evidence>
<name>A0A1I7G064_9FIRM</name>
<evidence type="ECO:0000256" key="11">
    <source>
        <dbReference type="ARBA" id="ARBA00044252"/>
    </source>
</evidence>
<keyword evidence="7" id="KW-0482">Metalloprotease</keyword>
<evidence type="ECO:0000256" key="1">
    <source>
        <dbReference type="ARBA" id="ARBA00001941"/>
    </source>
</evidence>